<sequence>MNEQAKFNMKSEPTFDVIVYGATGFTGQLVAEYLAKTYPQPKDLKWAIAGRNKAKLEALKTSLKLHNDVACLQADSSDVESLKSLVEGAKVILTTVGPYQLYGSKLVELCAINGTDYVDLCGEPTWMHEMINAHQQTAEKSGARIVFSCGFDSIPFDLGVYYLQKKAQSTFSQPFKRIKGRVRGMKGTFSGGTKASLQATMAAAKKDKNIMAVLLNPFALTPGFTGAEQPLGNKPLFEDEFNSWSAPFIMAAINTRNIHRSNYLFNHAYGQEFVYDEMMFTGPGEKGQAIAEHVAADKSMASDAGPKPGEGPSKEEREAGFFDVIFSGNEQGNRLTVAVKGNMDPGYGTTSKMISESAVCLAKDDIAVKGGIWTTAPAMGDKLIERLVAKAGMTFSVE</sequence>
<evidence type="ECO:0000259" key="1">
    <source>
        <dbReference type="Pfam" id="PF03435"/>
    </source>
</evidence>
<comment type="caution">
    <text evidence="2">The sequence shown here is derived from an EMBL/GenBank/DDBJ whole genome shotgun (WGS) entry which is preliminary data.</text>
</comment>
<dbReference type="GO" id="GO:0005886">
    <property type="term" value="C:plasma membrane"/>
    <property type="evidence" value="ECO:0007669"/>
    <property type="project" value="TreeGrafter"/>
</dbReference>
<accession>K6XSB0</accession>
<dbReference type="PANTHER" id="PTHR12286">
    <property type="entry name" value="SACCHAROPINE DEHYDROGENASE-LIKE OXIDOREDUCTASE"/>
    <property type="match status" value="1"/>
</dbReference>
<dbReference type="SUPFAM" id="SSF51735">
    <property type="entry name" value="NAD(P)-binding Rossmann-fold domains"/>
    <property type="match status" value="1"/>
</dbReference>
<dbReference type="InterPro" id="IPR005097">
    <property type="entry name" value="Sacchrp_dh_NADP-bd"/>
</dbReference>
<evidence type="ECO:0000313" key="2">
    <source>
        <dbReference type="EMBL" id="GAC14571.1"/>
    </source>
</evidence>
<dbReference type="EMBL" id="BAEN01000038">
    <property type="protein sequence ID" value="GAC14571.1"/>
    <property type="molecule type" value="Genomic_DNA"/>
</dbReference>
<reference evidence="2 3" key="1">
    <citation type="journal article" date="2017" name="Antonie Van Leeuwenhoek">
        <title>Rhizobium rhizosphaerae sp. nov., a novel species isolated from rice rhizosphere.</title>
        <authorList>
            <person name="Zhao J.J."/>
            <person name="Zhang J."/>
            <person name="Zhang R.J."/>
            <person name="Zhang C.W."/>
            <person name="Yin H.Q."/>
            <person name="Zhang X.X."/>
        </authorList>
    </citation>
    <scope>NUCLEOTIDE SEQUENCE [LARGE SCALE GENOMIC DNA]</scope>
    <source>
        <strain evidence="2 3">E3</strain>
    </source>
</reference>
<protein>
    <submittedName>
        <fullName evidence="2">Saccharopine dehydrogenase</fullName>
    </submittedName>
</protein>
<dbReference type="AlphaFoldDB" id="K6XSB0"/>
<gene>
    <name evidence="2" type="ORF">GLIP_1943</name>
</gene>
<dbReference type="Gene3D" id="3.40.50.720">
    <property type="entry name" value="NAD(P)-binding Rossmann-like Domain"/>
    <property type="match status" value="1"/>
</dbReference>
<name>K6XSB0_9ALTE</name>
<proteinExistence type="predicted"/>
<keyword evidence="3" id="KW-1185">Reference proteome</keyword>
<dbReference type="InterPro" id="IPR036291">
    <property type="entry name" value="NAD(P)-bd_dom_sf"/>
</dbReference>
<dbReference type="Proteomes" id="UP000006334">
    <property type="component" value="Unassembled WGS sequence"/>
</dbReference>
<evidence type="ECO:0000313" key="3">
    <source>
        <dbReference type="Proteomes" id="UP000006334"/>
    </source>
</evidence>
<organism evidence="2 3">
    <name type="scientific">Aliiglaciecola lipolytica E3</name>
    <dbReference type="NCBI Taxonomy" id="1127673"/>
    <lineage>
        <taxon>Bacteria</taxon>
        <taxon>Pseudomonadati</taxon>
        <taxon>Pseudomonadota</taxon>
        <taxon>Gammaproteobacteria</taxon>
        <taxon>Alteromonadales</taxon>
        <taxon>Alteromonadaceae</taxon>
        <taxon>Aliiglaciecola</taxon>
    </lineage>
</organism>
<dbReference type="InterPro" id="IPR051276">
    <property type="entry name" value="Saccharopine_DH-like_oxidrdct"/>
</dbReference>
<dbReference type="Pfam" id="PF03435">
    <property type="entry name" value="Sacchrp_dh_NADP"/>
    <property type="match status" value="1"/>
</dbReference>
<dbReference type="eggNOG" id="COG3268">
    <property type="taxonomic scope" value="Bacteria"/>
</dbReference>
<dbReference type="GO" id="GO:0009247">
    <property type="term" value="P:glycolipid biosynthetic process"/>
    <property type="evidence" value="ECO:0007669"/>
    <property type="project" value="TreeGrafter"/>
</dbReference>
<feature type="domain" description="Saccharopine dehydrogenase NADP binding" evidence="1">
    <location>
        <begin position="17"/>
        <end position="146"/>
    </location>
</feature>
<dbReference type="PANTHER" id="PTHR12286:SF5">
    <property type="entry name" value="SACCHAROPINE DEHYDROGENASE-LIKE OXIDOREDUCTASE"/>
    <property type="match status" value="1"/>
</dbReference>
<dbReference type="STRING" id="1127673.GLIP_1943"/>